<dbReference type="AlphaFoldDB" id="A0A9W4WWK3"/>
<gene>
    <name evidence="1" type="ORF">FWILDA_LOCUS15378</name>
</gene>
<evidence type="ECO:0000313" key="1">
    <source>
        <dbReference type="EMBL" id="CAI2192045.1"/>
    </source>
</evidence>
<name>A0A9W4WWK3_9GLOM</name>
<feature type="non-terminal residue" evidence="1">
    <location>
        <position position="1"/>
    </location>
</feature>
<feature type="non-terminal residue" evidence="1">
    <location>
        <position position="103"/>
    </location>
</feature>
<comment type="caution">
    <text evidence="1">The sequence shown here is derived from an EMBL/GenBank/DDBJ whole genome shotgun (WGS) entry which is preliminary data.</text>
</comment>
<reference evidence="1" key="1">
    <citation type="submission" date="2022-08" db="EMBL/GenBank/DDBJ databases">
        <authorList>
            <person name="Kallberg Y."/>
            <person name="Tangrot J."/>
            <person name="Rosling A."/>
        </authorList>
    </citation>
    <scope>NUCLEOTIDE SEQUENCE</scope>
    <source>
        <strain evidence="1">Wild A</strain>
    </source>
</reference>
<evidence type="ECO:0000313" key="2">
    <source>
        <dbReference type="Proteomes" id="UP001153678"/>
    </source>
</evidence>
<proteinExistence type="predicted"/>
<dbReference type="EMBL" id="CAMKVN010007971">
    <property type="protein sequence ID" value="CAI2192045.1"/>
    <property type="molecule type" value="Genomic_DNA"/>
</dbReference>
<protein>
    <submittedName>
        <fullName evidence="1">17587_t:CDS:1</fullName>
    </submittedName>
</protein>
<organism evidence="1 2">
    <name type="scientific">Funneliformis geosporum</name>
    <dbReference type="NCBI Taxonomy" id="1117311"/>
    <lineage>
        <taxon>Eukaryota</taxon>
        <taxon>Fungi</taxon>
        <taxon>Fungi incertae sedis</taxon>
        <taxon>Mucoromycota</taxon>
        <taxon>Glomeromycotina</taxon>
        <taxon>Glomeromycetes</taxon>
        <taxon>Glomerales</taxon>
        <taxon>Glomeraceae</taxon>
        <taxon>Funneliformis</taxon>
    </lineage>
</organism>
<sequence>MIRKRQFPPNRIYNINHFRHDELTIWNWKSITDYHIDLLCYFSETDDMGGVELVLNRRPSEEFSITIRDYSVDIVDFLGTIDRIKAKLLSERYIDQLLERVML</sequence>
<dbReference type="Proteomes" id="UP001153678">
    <property type="component" value="Unassembled WGS sequence"/>
</dbReference>
<accession>A0A9W4WWK3</accession>
<keyword evidence="2" id="KW-1185">Reference proteome</keyword>